<accession>A0A168LMN3</accession>
<dbReference type="OrthoDB" id="2273539at2759"/>
<feature type="compositionally biased region" description="Polar residues" evidence="1">
    <location>
        <begin position="216"/>
        <end position="244"/>
    </location>
</feature>
<reference evidence="2" key="1">
    <citation type="submission" date="2016-04" db="EMBL/GenBank/DDBJ databases">
        <authorList>
            <person name="Evans L.H."/>
            <person name="Alamgir A."/>
            <person name="Owens N."/>
            <person name="Weber N.D."/>
            <person name="Virtaneva K."/>
            <person name="Barbian K."/>
            <person name="Babar A."/>
            <person name="Rosenke K."/>
        </authorList>
    </citation>
    <scope>NUCLEOTIDE SEQUENCE [LARGE SCALE GENOMIC DNA]</scope>
    <source>
        <strain evidence="2">CBS 101.48</strain>
    </source>
</reference>
<dbReference type="EMBL" id="LT551507">
    <property type="protein sequence ID" value="SAL97110.1"/>
    <property type="molecule type" value="Genomic_DNA"/>
</dbReference>
<evidence type="ECO:0000313" key="2">
    <source>
        <dbReference type="EMBL" id="SAL97110.1"/>
    </source>
</evidence>
<sequence length="252" mass="28536">MSPLSAIFTSSPSLWCSRNAERYWPRPTEWANGMKPDVLYATDDSRDLPPVLVVEIHHTVDTNSIHRMVQYFEEIVTEYGLPPVVLVIDTHEYVALGSFFVEGKQSLADHPHHHDPIIQRFYSSARHIFQIWVMADQSMTSSLLRVVEDTELRYSNAINMLDNNVSDAGLTKRTIDYLKEGMNLIKRCKREYICSQSLPVQLSTTSSEDSREPSPVNDTSNIPESSSAQITIPPNQPSPENITSDMPVVFVI</sequence>
<dbReference type="AlphaFoldDB" id="A0A168LMN3"/>
<evidence type="ECO:0000256" key="1">
    <source>
        <dbReference type="SAM" id="MobiDB-lite"/>
    </source>
</evidence>
<proteinExistence type="predicted"/>
<protein>
    <submittedName>
        <fullName evidence="2">Uncharacterized protein</fullName>
    </submittedName>
</protein>
<keyword evidence="3" id="KW-1185">Reference proteome</keyword>
<feature type="region of interest" description="Disordered" evidence="1">
    <location>
        <begin position="203"/>
        <end position="245"/>
    </location>
</feature>
<dbReference type="STRING" id="4829.A0A168LMN3"/>
<name>A0A168LMN3_ABSGL</name>
<gene>
    <name evidence="2" type="primary">ABSGL_02568.1 scaffold 3452</name>
</gene>
<evidence type="ECO:0000313" key="3">
    <source>
        <dbReference type="Proteomes" id="UP000078561"/>
    </source>
</evidence>
<dbReference type="InParanoid" id="A0A168LMN3"/>
<organism evidence="2">
    <name type="scientific">Absidia glauca</name>
    <name type="common">Pin mould</name>
    <dbReference type="NCBI Taxonomy" id="4829"/>
    <lineage>
        <taxon>Eukaryota</taxon>
        <taxon>Fungi</taxon>
        <taxon>Fungi incertae sedis</taxon>
        <taxon>Mucoromycota</taxon>
        <taxon>Mucoromycotina</taxon>
        <taxon>Mucoromycetes</taxon>
        <taxon>Mucorales</taxon>
        <taxon>Cunninghamellaceae</taxon>
        <taxon>Absidia</taxon>
    </lineage>
</organism>
<dbReference type="Proteomes" id="UP000078561">
    <property type="component" value="Unassembled WGS sequence"/>
</dbReference>